<dbReference type="Gene3D" id="1.10.510.10">
    <property type="entry name" value="Transferase(Phosphotransferase) domain 1"/>
    <property type="match status" value="1"/>
</dbReference>
<dbReference type="PANTHER" id="PTHR37542:SF3">
    <property type="entry name" value="PRION-INHIBITION AND PROPAGATION HELO DOMAIN-CONTAINING PROTEIN"/>
    <property type="match status" value="1"/>
</dbReference>
<dbReference type="GeneID" id="85324042"/>
<accession>A0AA40BF64</accession>
<keyword evidence="3" id="KW-1185">Reference proteome</keyword>
<dbReference type="SUPFAM" id="SSF56112">
    <property type="entry name" value="Protein kinase-like (PK-like)"/>
    <property type="match status" value="1"/>
</dbReference>
<proteinExistence type="predicted"/>
<evidence type="ECO:0008006" key="4">
    <source>
        <dbReference type="Google" id="ProtNLM"/>
    </source>
</evidence>
<evidence type="ECO:0000313" key="2">
    <source>
        <dbReference type="EMBL" id="KAK0733141.1"/>
    </source>
</evidence>
<dbReference type="RefSeq" id="XP_060302018.1">
    <property type="nucleotide sequence ID" value="XM_060440772.1"/>
</dbReference>
<name>A0AA40BF64_9PEZI</name>
<evidence type="ECO:0000313" key="3">
    <source>
        <dbReference type="Proteomes" id="UP001172101"/>
    </source>
</evidence>
<protein>
    <recommendedName>
        <fullName evidence="4">Protein kinase domain-containing protein</fullName>
    </recommendedName>
</protein>
<comment type="caution">
    <text evidence="2">The sequence shown here is derived from an EMBL/GenBank/DDBJ whole genome shotgun (WGS) entry which is preliminary data.</text>
</comment>
<feature type="region of interest" description="Disordered" evidence="1">
    <location>
        <begin position="420"/>
        <end position="447"/>
    </location>
</feature>
<gene>
    <name evidence="2" type="ORF">B0T26DRAFT_682967</name>
</gene>
<dbReference type="Proteomes" id="UP001172101">
    <property type="component" value="Unassembled WGS sequence"/>
</dbReference>
<dbReference type="PANTHER" id="PTHR37542">
    <property type="entry name" value="HELO DOMAIN-CONTAINING PROTEIN-RELATED"/>
    <property type="match status" value="1"/>
</dbReference>
<sequence>MVSPLSLTVDLNEIVKKVLDKVKDARDFERDSSNVATDFLRELSRTDSYDKLIKHQSFIDAASDLQRAILADAVQDVYCGWHELYTFIDQPHSLASAATWTVTLGNGEPKGVGSAPRREGSFRGIYWAWKGKSRTKGLLDRVRLSNEYLRVSVNEVLRYREINRLAIQHGTTSSNMNILRDSAFVETQQDAIFGPASSLRRALASGSTPVLVEYLPSEDFFPQSVDRAVRLAMLLNQPPAEGFGVLPCIGLCQNKDARRFEFMFDLASPLADMQQHAVTGTKALVDAFLGGFHSLRSQLSRLDRNAQPGILRHYKSHEARFHKPVSVGQRLALAAGLAKTVQHLHQADWVHGNINSSNIYFFHSLQESQPGSSSRGLPTVRPKTPYLFGFQFTRLTDEYSDQWMWMQLPSIDNLHRHPDRQILQNNNGNNSSNDRNRNSHPKKPHAPHHDIYSLGVVLLEIGLGRPADELVKLAPHMAGDDIQRVASQMTDELSATKMAKHVFTALAETALPGTMGDAYANIARICLGGDVQNLDTGSSGDGDAAAGQEDVSLANAFRLRVVEPLDRMLSVLS</sequence>
<reference evidence="2" key="1">
    <citation type="submission" date="2023-06" db="EMBL/GenBank/DDBJ databases">
        <title>Genome-scale phylogeny and comparative genomics of the fungal order Sordariales.</title>
        <authorList>
            <consortium name="Lawrence Berkeley National Laboratory"/>
            <person name="Hensen N."/>
            <person name="Bonometti L."/>
            <person name="Westerberg I."/>
            <person name="Brannstrom I.O."/>
            <person name="Guillou S."/>
            <person name="Cros-Aarteil S."/>
            <person name="Calhoun S."/>
            <person name="Haridas S."/>
            <person name="Kuo A."/>
            <person name="Mondo S."/>
            <person name="Pangilinan J."/>
            <person name="Riley R."/>
            <person name="LaButti K."/>
            <person name="Andreopoulos B."/>
            <person name="Lipzen A."/>
            <person name="Chen C."/>
            <person name="Yanf M."/>
            <person name="Daum C."/>
            <person name="Ng V."/>
            <person name="Clum A."/>
            <person name="Steindorff A."/>
            <person name="Ohm R."/>
            <person name="Martin F."/>
            <person name="Silar P."/>
            <person name="Natvig D."/>
            <person name="Lalanne C."/>
            <person name="Gautier V."/>
            <person name="Ament-velasquez S.L."/>
            <person name="Kruys A."/>
            <person name="Hutchinson M.I."/>
            <person name="Powell A.J."/>
            <person name="Barry K."/>
            <person name="Miller A.N."/>
            <person name="Grigoriev I.V."/>
            <person name="Debuchy R."/>
            <person name="Gladieux P."/>
            <person name="Thoren M.H."/>
            <person name="Johannesson H."/>
        </authorList>
    </citation>
    <scope>NUCLEOTIDE SEQUENCE</scope>
    <source>
        <strain evidence="2">SMH2392-1A</strain>
    </source>
</reference>
<dbReference type="InterPro" id="IPR011009">
    <property type="entry name" value="Kinase-like_dom_sf"/>
</dbReference>
<dbReference type="EMBL" id="JAUIRO010000001">
    <property type="protein sequence ID" value="KAK0733141.1"/>
    <property type="molecule type" value="Genomic_DNA"/>
</dbReference>
<evidence type="ECO:0000256" key="1">
    <source>
        <dbReference type="SAM" id="MobiDB-lite"/>
    </source>
</evidence>
<organism evidence="2 3">
    <name type="scientific">Lasiosphaeria miniovina</name>
    <dbReference type="NCBI Taxonomy" id="1954250"/>
    <lineage>
        <taxon>Eukaryota</taxon>
        <taxon>Fungi</taxon>
        <taxon>Dikarya</taxon>
        <taxon>Ascomycota</taxon>
        <taxon>Pezizomycotina</taxon>
        <taxon>Sordariomycetes</taxon>
        <taxon>Sordariomycetidae</taxon>
        <taxon>Sordariales</taxon>
        <taxon>Lasiosphaeriaceae</taxon>
        <taxon>Lasiosphaeria</taxon>
    </lineage>
</organism>
<dbReference type="AlphaFoldDB" id="A0AA40BF64"/>